<protein>
    <submittedName>
        <fullName evidence="1">DNA-binding transcriptional LysR family regulator</fullName>
    </submittedName>
</protein>
<dbReference type="GO" id="GO:0003677">
    <property type="term" value="F:DNA binding"/>
    <property type="evidence" value="ECO:0007669"/>
    <property type="project" value="UniProtKB-KW"/>
</dbReference>
<keyword evidence="1" id="KW-0238">DNA-binding</keyword>
<dbReference type="SUPFAM" id="SSF53850">
    <property type="entry name" value="Periplasmic binding protein-like II"/>
    <property type="match status" value="1"/>
</dbReference>
<accession>A0A7W9U0Y6</accession>
<dbReference type="AlphaFoldDB" id="A0A7W9U0Y6"/>
<dbReference type="RefSeq" id="WP_260175317.1">
    <property type="nucleotide sequence ID" value="NZ_JACHBW010000011.1"/>
</dbReference>
<name>A0A7W9U0Y6_9BURK</name>
<reference evidence="1 2" key="1">
    <citation type="submission" date="2020-08" db="EMBL/GenBank/DDBJ databases">
        <title>Above-ground endophytic microbial communities from plants in different locations in the United States.</title>
        <authorList>
            <person name="Frank C."/>
        </authorList>
    </citation>
    <scope>NUCLEOTIDE SEQUENCE [LARGE SCALE GENOMIC DNA]</scope>
    <source>
        <strain evidence="1 2">WP4_2_2</strain>
    </source>
</reference>
<organism evidence="1 2">
    <name type="scientific">Paraburkholderia bannensis</name>
    <dbReference type="NCBI Taxonomy" id="765414"/>
    <lineage>
        <taxon>Bacteria</taxon>
        <taxon>Pseudomonadati</taxon>
        <taxon>Pseudomonadota</taxon>
        <taxon>Betaproteobacteria</taxon>
        <taxon>Burkholderiales</taxon>
        <taxon>Burkholderiaceae</taxon>
        <taxon>Paraburkholderia</taxon>
    </lineage>
</organism>
<evidence type="ECO:0000313" key="1">
    <source>
        <dbReference type="EMBL" id="MBB6104241.1"/>
    </source>
</evidence>
<dbReference type="Gene3D" id="3.40.190.10">
    <property type="entry name" value="Periplasmic binding protein-like II"/>
    <property type="match status" value="2"/>
</dbReference>
<sequence>MDAALQPLGLRLKVLMVVPSNTGAMQIARHSDLLAVVPHSCLRNRFVPDHAASIGLQSFELPLTTPAFSVSAIWHPRLDQDPTLDL</sequence>
<proteinExistence type="predicted"/>
<keyword evidence="2" id="KW-1185">Reference proteome</keyword>
<dbReference type="Proteomes" id="UP000571554">
    <property type="component" value="Unassembled WGS sequence"/>
</dbReference>
<dbReference type="EMBL" id="JACHBW010000011">
    <property type="protein sequence ID" value="MBB6104241.1"/>
    <property type="molecule type" value="Genomic_DNA"/>
</dbReference>
<evidence type="ECO:0000313" key="2">
    <source>
        <dbReference type="Proteomes" id="UP000571554"/>
    </source>
</evidence>
<gene>
    <name evidence="1" type="ORF">F4827_004100</name>
</gene>
<comment type="caution">
    <text evidence="1">The sequence shown here is derived from an EMBL/GenBank/DDBJ whole genome shotgun (WGS) entry which is preliminary data.</text>
</comment>